<evidence type="ECO:0000256" key="5">
    <source>
        <dbReference type="SAM" id="Phobius"/>
    </source>
</evidence>
<comment type="similarity">
    <text evidence="2">Belongs to the glycoprotein hormones subunit beta family.</text>
</comment>
<comment type="subcellular location">
    <subcellularLocation>
        <location evidence="1">Secreted</location>
    </subcellularLocation>
</comment>
<dbReference type="Proteomes" id="UP000243006">
    <property type="component" value="Unassembled WGS sequence"/>
</dbReference>
<evidence type="ECO:0000256" key="3">
    <source>
        <dbReference type="ARBA" id="ARBA00022525"/>
    </source>
</evidence>
<evidence type="ECO:0000256" key="6">
    <source>
        <dbReference type="SAM" id="SignalP"/>
    </source>
</evidence>
<dbReference type="Gene3D" id="2.10.90.10">
    <property type="entry name" value="Cystine-knot cytokines"/>
    <property type="match status" value="2"/>
</dbReference>
<protein>
    <recommendedName>
        <fullName evidence="7">Glycoprotein hormone subunit beta domain-containing protein</fullName>
    </recommendedName>
</protein>
<feature type="signal peptide" evidence="6">
    <location>
        <begin position="1"/>
        <end position="23"/>
    </location>
</feature>
<organism evidence="8 9">
    <name type="scientific">Trichinella nativa</name>
    <dbReference type="NCBI Taxonomy" id="6335"/>
    <lineage>
        <taxon>Eukaryota</taxon>
        <taxon>Metazoa</taxon>
        <taxon>Ecdysozoa</taxon>
        <taxon>Nematoda</taxon>
        <taxon>Enoplea</taxon>
        <taxon>Dorylaimia</taxon>
        <taxon>Trichinellida</taxon>
        <taxon>Trichinellidae</taxon>
        <taxon>Trichinella</taxon>
    </lineage>
</organism>
<reference evidence="8 9" key="1">
    <citation type="submission" date="2015-04" db="EMBL/GenBank/DDBJ databases">
        <title>Draft genome of the roundworm Trichinella nativa.</title>
        <authorList>
            <person name="Mitreva M."/>
        </authorList>
    </citation>
    <scope>NUCLEOTIDE SEQUENCE [LARGE SCALE GENOMIC DNA]</scope>
    <source>
        <strain evidence="8 9">ISS45</strain>
    </source>
</reference>
<keyword evidence="3" id="KW-0964">Secreted</keyword>
<dbReference type="InterPro" id="IPR006208">
    <property type="entry name" value="Glyco_hormone_CN"/>
</dbReference>
<gene>
    <name evidence="8" type="ORF">D917_05411</name>
</gene>
<dbReference type="PANTHER" id="PTHR11515:SF13">
    <property type="entry name" value="GLYCOPROTEIN HORMONE BETA 5, ISOFORM A"/>
    <property type="match status" value="1"/>
</dbReference>
<keyword evidence="5" id="KW-0472">Membrane</keyword>
<dbReference type="GO" id="GO:0007186">
    <property type="term" value="P:G protein-coupled receptor signaling pathway"/>
    <property type="evidence" value="ECO:0007669"/>
    <property type="project" value="TreeGrafter"/>
</dbReference>
<evidence type="ECO:0000313" key="9">
    <source>
        <dbReference type="Proteomes" id="UP000243006"/>
    </source>
</evidence>
<dbReference type="InterPro" id="IPR001545">
    <property type="entry name" value="Gonadotropin_bsu"/>
</dbReference>
<evidence type="ECO:0000256" key="1">
    <source>
        <dbReference type="ARBA" id="ARBA00004613"/>
    </source>
</evidence>
<dbReference type="AlphaFoldDB" id="A0A1Y3F061"/>
<proteinExistence type="inferred from homology"/>
<sequence>MVHANQFFDWHFVIFLPLLPCHEITVKRQVNVIPCAPVAYIFNASVIDNQGRSCHQQIATVACRGLCESYESSDYRIPESVVFKYSKCDYDQFERRVTLLSNCDADIDPGVQLYHYDEAISCSCKRQKTSRLLALTMILFSSYTILTLLIVIKTTIHGDKPPRCQVRQYNFTAVKQDSNGKQCRGMVSTNACYGTCDTSEIGTHEFPYSAWKSVVCTYVKKKRQTAELTNCDDDVEPMTKYYHYLEAENCKCRRNNIISVIFKRRDGKFKIPYILVQF</sequence>
<feature type="transmembrane region" description="Helical" evidence="5">
    <location>
        <begin position="132"/>
        <end position="152"/>
    </location>
</feature>
<keyword evidence="5" id="KW-0812">Transmembrane</keyword>
<evidence type="ECO:0000259" key="7">
    <source>
        <dbReference type="Pfam" id="PF00007"/>
    </source>
</evidence>
<keyword evidence="6" id="KW-0732">Signal</keyword>
<dbReference type="PANTHER" id="PTHR11515">
    <property type="entry name" value="GLYCOPROTEIN HORMONE BETA CHAIN"/>
    <property type="match status" value="1"/>
</dbReference>
<feature type="chain" id="PRO_5010996085" description="Glycoprotein hormone subunit beta domain-containing protein" evidence="6">
    <location>
        <begin position="24"/>
        <end position="278"/>
    </location>
</feature>
<dbReference type="GO" id="GO:0005737">
    <property type="term" value="C:cytoplasm"/>
    <property type="evidence" value="ECO:0007669"/>
    <property type="project" value="TreeGrafter"/>
</dbReference>
<evidence type="ECO:0000256" key="2">
    <source>
        <dbReference type="ARBA" id="ARBA00006552"/>
    </source>
</evidence>
<evidence type="ECO:0000256" key="4">
    <source>
        <dbReference type="ARBA" id="ARBA00023157"/>
    </source>
</evidence>
<dbReference type="InterPro" id="IPR029034">
    <property type="entry name" value="Cystine-knot_cytokine"/>
</dbReference>
<name>A0A1Y3F061_9BILA</name>
<dbReference type="CDD" id="cd00069">
    <property type="entry name" value="GHB_like"/>
    <property type="match status" value="2"/>
</dbReference>
<comment type="caution">
    <text evidence="8">The sequence shown here is derived from an EMBL/GenBank/DDBJ whole genome shotgun (WGS) entry which is preliminary data.</text>
</comment>
<feature type="domain" description="Glycoprotein hormone subunit beta" evidence="7">
    <location>
        <begin position="181"/>
        <end position="254"/>
    </location>
</feature>
<dbReference type="GO" id="GO:0005179">
    <property type="term" value="F:hormone activity"/>
    <property type="evidence" value="ECO:0007669"/>
    <property type="project" value="InterPro"/>
</dbReference>
<keyword evidence="5" id="KW-1133">Transmembrane helix</keyword>
<accession>A0A1Y3F061</accession>
<dbReference type="EMBL" id="LVZM01000981">
    <property type="protein sequence ID" value="OUC49417.1"/>
    <property type="molecule type" value="Genomic_DNA"/>
</dbReference>
<keyword evidence="4" id="KW-1015">Disulfide bond</keyword>
<dbReference type="SUPFAM" id="SSF57501">
    <property type="entry name" value="Cystine-knot cytokines"/>
    <property type="match status" value="2"/>
</dbReference>
<evidence type="ECO:0000313" key="8">
    <source>
        <dbReference type="EMBL" id="OUC49417.1"/>
    </source>
</evidence>
<dbReference type="GO" id="GO:0005615">
    <property type="term" value="C:extracellular space"/>
    <property type="evidence" value="ECO:0007669"/>
    <property type="project" value="TreeGrafter"/>
</dbReference>
<dbReference type="Pfam" id="PF00007">
    <property type="entry name" value="Cys_knot"/>
    <property type="match status" value="1"/>
</dbReference>